<keyword evidence="8 12" id="KW-0862">Zinc</keyword>
<evidence type="ECO:0000256" key="10">
    <source>
        <dbReference type="ARBA" id="ARBA00043932"/>
    </source>
</evidence>
<dbReference type="Proteomes" id="UP000238308">
    <property type="component" value="Unassembled WGS sequence"/>
</dbReference>
<keyword evidence="9 12" id="KW-0342">GTP-binding</keyword>
<feature type="active site" description="Proton acceptor" evidence="12">
    <location>
        <position position="297"/>
    </location>
</feature>
<feature type="active site" description="Nucleophile" evidence="12">
    <location>
        <position position="299"/>
    </location>
</feature>
<comment type="caution">
    <text evidence="14">The sequence shown here is derived from an EMBL/GenBank/DDBJ whole genome shotgun (WGS) entry which is preliminary data.</text>
</comment>
<evidence type="ECO:0000256" key="4">
    <source>
        <dbReference type="ARBA" id="ARBA00022619"/>
    </source>
</evidence>
<sequence length="365" mass="39237">MSPTQHTRNEIDHALTSVDRAIADLRRGAAVVVRGGHHLILMLASEGVGPESLEQFRLAGEGDVSVAITGKRARALGLADAGHDFYLIRGSRSLQADDVEYLSDPTSVSQPADMTQLKVSQGASIEGAGLLLTKLARLLPAALTMPIDHEPAGALVVDVKDIESYKTFGAQQLRIVSQARVPLEGAEQARMVAFRPGDGGSEHFAILIGEPDLTQPVLVRLHSECFTGDLLGSLRCDCGSQLRGAIEAMSEAGSGIMLYLGQEGRGIGLVNKLRAYQLQDAGYDTIDANLQLGYDEDERVYLPAAQMLKLLGVKQVKLMTNNPIKVSALAHHGIEVTERVRHVFAMNEHNVGYLQTKAVKAGHLI</sequence>
<evidence type="ECO:0000256" key="1">
    <source>
        <dbReference type="ARBA" id="ARBA00004853"/>
    </source>
</evidence>
<feature type="binding site" evidence="12">
    <location>
        <position position="236"/>
    </location>
    <ligand>
        <name>Zn(2+)</name>
        <dbReference type="ChEBI" id="CHEBI:29105"/>
        <note>catalytic</note>
    </ligand>
</feature>
<accession>A0A2T0XEV2</accession>
<dbReference type="GO" id="GO:0003935">
    <property type="term" value="F:GTP cyclohydrolase II activity"/>
    <property type="evidence" value="ECO:0007669"/>
    <property type="project" value="UniProtKB-UniRule"/>
</dbReference>
<organism evidence="14 15">
    <name type="scientific">Jezberella montanilacus</name>
    <dbReference type="NCBI Taxonomy" id="323426"/>
    <lineage>
        <taxon>Bacteria</taxon>
        <taxon>Pseudomonadati</taxon>
        <taxon>Pseudomonadota</taxon>
        <taxon>Betaproteobacteria</taxon>
        <taxon>Burkholderiales</taxon>
        <taxon>Alcaligenaceae</taxon>
        <taxon>Jezberella</taxon>
    </lineage>
</organism>
<feature type="binding site" evidence="12">
    <location>
        <position position="285"/>
    </location>
    <ligand>
        <name>GTP</name>
        <dbReference type="ChEBI" id="CHEBI:37565"/>
    </ligand>
</feature>
<keyword evidence="7 12" id="KW-0378">Hydrolase</keyword>
<keyword evidence="6 12" id="KW-0547">Nucleotide-binding</keyword>
<feature type="binding site" evidence="12">
    <location>
        <position position="320"/>
    </location>
    <ligand>
        <name>GTP</name>
        <dbReference type="ChEBI" id="CHEBI:37565"/>
    </ligand>
</feature>
<evidence type="ECO:0000256" key="3">
    <source>
        <dbReference type="ARBA" id="ARBA00008976"/>
    </source>
</evidence>
<proteinExistence type="inferred from homology"/>
<dbReference type="PIRSF" id="PIRSF001259">
    <property type="entry name" value="RibA"/>
    <property type="match status" value="1"/>
</dbReference>
<feature type="domain" description="GTP cyclohydrolase II" evidence="13">
    <location>
        <begin position="176"/>
        <end position="340"/>
    </location>
</feature>
<name>A0A2T0XEV2_9BURK</name>
<evidence type="ECO:0000313" key="14">
    <source>
        <dbReference type="EMBL" id="PRY97457.1"/>
    </source>
</evidence>
<keyword evidence="5 12" id="KW-0479">Metal-binding</keyword>
<dbReference type="CDD" id="cd00641">
    <property type="entry name" value="GTP_cyclohydro2"/>
    <property type="match status" value="1"/>
</dbReference>
<comment type="similarity">
    <text evidence="3">In the C-terminal section; belongs to the GTP cyclohydrolase II family.</text>
</comment>
<dbReference type="InterPro" id="IPR036144">
    <property type="entry name" value="RibA-like_sf"/>
</dbReference>
<evidence type="ECO:0000256" key="12">
    <source>
        <dbReference type="HAMAP-Rule" id="MF_00179"/>
    </source>
</evidence>
<comment type="cofactor">
    <cofactor evidence="12">
        <name>Zn(2+)</name>
        <dbReference type="ChEBI" id="CHEBI:29105"/>
    </cofactor>
    <text evidence="12">Binds 1 zinc ion per subunit.</text>
</comment>
<dbReference type="FunFam" id="3.40.50.10990:FF:000001">
    <property type="entry name" value="Riboflavin biosynthesis protein RibBA"/>
    <property type="match status" value="1"/>
</dbReference>
<dbReference type="GO" id="GO:0005525">
    <property type="term" value="F:GTP binding"/>
    <property type="evidence" value="ECO:0007669"/>
    <property type="project" value="UniProtKB-KW"/>
</dbReference>
<feature type="binding site" evidence="12">
    <location>
        <position position="241"/>
    </location>
    <ligand>
        <name>GTP</name>
        <dbReference type="ChEBI" id="CHEBI:37565"/>
    </ligand>
</feature>
<evidence type="ECO:0000256" key="2">
    <source>
        <dbReference type="ARBA" id="ARBA00005520"/>
    </source>
</evidence>
<dbReference type="Gene3D" id="3.90.870.10">
    <property type="entry name" value="DHBP synthase"/>
    <property type="match status" value="1"/>
</dbReference>
<dbReference type="Pfam" id="PF00925">
    <property type="entry name" value="GTP_cyclohydro2"/>
    <property type="match status" value="1"/>
</dbReference>
<keyword evidence="4 12" id="KW-0686">Riboflavin biosynthesis</keyword>
<dbReference type="EMBL" id="PVTV01000014">
    <property type="protein sequence ID" value="PRY97457.1"/>
    <property type="molecule type" value="Genomic_DNA"/>
</dbReference>
<comment type="similarity">
    <text evidence="12">Belongs to the GTP cyclohydrolase II family.</text>
</comment>
<evidence type="ECO:0000256" key="11">
    <source>
        <dbReference type="ARBA" id="ARBA00049295"/>
    </source>
</evidence>
<evidence type="ECO:0000256" key="9">
    <source>
        <dbReference type="ARBA" id="ARBA00023134"/>
    </source>
</evidence>
<reference evidence="14 15" key="1">
    <citation type="submission" date="2018-03" db="EMBL/GenBank/DDBJ databases">
        <title>Genomic Encyclopedia of Type Strains, Phase III (KMG-III): the genomes of soil and plant-associated and newly described type strains.</title>
        <authorList>
            <person name="Whitman W."/>
        </authorList>
    </citation>
    <scope>NUCLEOTIDE SEQUENCE [LARGE SCALE GENOMIC DNA]</scope>
    <source>
        <strain evidence="14 15">MWH-P2sevCIIIb</strain>
    </source>
</reference>
<feature type="binding site" evidence="12">
    <location>
        <position position="225"/>
    </location>
    <ligand>
        <name>Zn(2+)</name>
        <dbReference type="ChEBI" id="CHEBI:29105"/>
        <note>catalytic</note>
    </ligand>
</feature>
<dbReference type="GO" id="GO:0008270">
    <property type="term" value="F:zinc ion binding"/>
    <property type="evidence" value="ECO:0007669"/>
    <property type="project" value="UniProtKB-UniRule"/>
</dbReference>
<dbReference type="HAMAP" id="MF_00179">
    <property type="entry name" value="RibA"/>
    <property type="match status" value="1"/>
</dbReference>
<dbReference type="UniPathway" id="UPA00275">
    <property type="reaction ID" value="UER00400"/>
</dbReference>
<gene>
    <name evidence="12" type="primary">ribA</name>
    <name evidence="14" type="ORF">BCM14_1917</name>
</gene>
<evidence type="ECO:0000256" key="7">
    <source>
        <dbReference type="ARBA" id="ARBA00022801"/>
    </source>
</evidence>
<comment type="catalytic activity">
    <reaction evidence="11 12">
        <text>GTP + 4 H2O = 2,5-diamino-6-hydroxy-4-(5-phosphoribosylamino)-pyrimidine + formate + 2 phosphate + 3 H(+)</text>
        <dbReference type="Rhea" id="RHEA:23704"/>
        <dbReference type="ChEBI" id="CHEBI:15377"/>
        <dbReference type="ChEBI" id="CHEBI:15378"/>
        <dbReference type="ChEBI" id="CHEBI:15740"/>
        <dbReference type="ChEBI" id="CHEBI:37565"/>
        <dbReference type="ChEBI" id="CHEBI:43474"/>
        <dbReference type="ChEBI" id="CHEBI:58614"/>
        <dbReference type="EC" id="3.5.4.25"/>
    </reaction>
</comment>
<comment type="similarity">
    <text evidence="2">In the N-terminal section; belongs to the DHBP synthase family.</text>
</comment>
<evidence type="ECO:0000256" key="6">
    <source>
        <dbReference type="ARBA" id="ARBA00022741"/>
    </source>
</evidence>
<comment type="pathway">
    <text evidence="1 12">Cofactor biosynthesis; riboflavin biosynthesis; 5-amino-6-(D-ribitylamino)uracil from GTP: step 1/4.</text>
</comment>
<evidence type="ECO:0000256" key="5">
    <source>
        <dbReference type="ARBA" id="ARBA00022723"/>
    </source>
</evidence>
<feature type="binding site" evidence="12">
    <location>
        <begin position="263"/>
        <end position="265"/>
    </location>
    <ligand>
        <name>GTP</name>
        <dbReference type="ChEBI" id="CHEBI:37565"/>
    </ligand>
</feature>
<comment type="function">
    <text evidence="10 12">Catalyzes the conversion of GTP to 2,5-diamino-6-ribosylamino-4(3H)-pyrimidinone 5'-phosphate (DARP), formate and pyrophosphate.</text>
</comment>
<dbReference type="PANTHER" id="PTHR21327:SF18">
    <property type="entry name" value="3,4-DIHYDROXY-2-BUTANONE 4-PHOSPHATE SYNTHASE"/>
    <property type="match status" value="1"/>
</dbReference>
<evidence type="ECO:0000259" key="13">
    <source>
        <dbReference type="Pfam" id="PF00925"/>
    </source>
</evidence>
<feature type="binding site" evidence="12">
    <location>
        <begin position="220"/>
        <end position="224"/>
    </location>
    <ligand>
        <name>GTP</name>
        <dbReference type="ChEBI" id="CHEBI:37565"/>
    </ligand>
</feature>
<dbReference type="InterPro" id="IPR017945">
    <property type="entry name" value="DHBP_synth_RibB-like_a/b_dom"/>
</dbReference>
<dbReference type="NCBIfam" id="NF001591">
    <property type="entry name" value="PRK00393.1"/>
    <property type="match status" value="1"/>
</dbReference>
<keyword evidence="15" id="KW-1185">Reference proteome</keyword>
<feature type="binding site" evidence="12">
    <location>
        <position position="238"/>
    </location>
    <ligand>
        <name>Zn(2+)</name>
        <dbReference type="ChEBI" id="CHEBI:29105"/>
        <note>catalytic</note>
    </ligand>
</feature>
<evidence type="ECO:0000256" key="8">
    <source>
        <dbReference type="ARBA" id="ARBA00022833"/>
    </source>
</evidence>
<protein>
    <recommendedName>
        <fullName evidence="12">GTP cyclohydrolase-2</fullName>
        <ecNumber evidence="12">3.5.4.25</ecNumber>
    </recommendedName>
    <alternativeName>
        <fullName evidence="12">GTP cyclohydrolase II</fullName>
    </alternativeName>
</protein>
<dbReference type="RefSeq" id="WP_259673529.1">
    <property type="nucleotide sequence ID" value="NZ_PVTV01000014.1"/>
</dbReference>
<evidence type="ECO:0000313" key="15">
    <source>
        <dbReference type="Proteomes" id="UP000238308"/>
    </source>
</evidence>
<feature type="binding site" evidence="12">
    <location>
        <position position="325"/>
    </location>
    <ligand>
        <name>GTP</name>
        <dbReference type="ChEBI" id="CHEBI:37565"/>
    </ligand>
</feature>
<dbReference type="AlphaFoldDB" id="A0A2T0XEV2"/>
<dbReference type="PANTHER" id="PTHR21327">
    <property type="entry name" value="GTP CYCLOHYDROLASE II-RELATED"/>
    <property type="match status" value="1"/>
</dbReference>
<dbReference type="SUPFAM" id="SSF142695">
    <property type="entry name" value="RibA-like"/>
    <property type="match status" value="1"/>
</dbReference>
<dbReference type="GO" id="GO:0009231">
    <property type="term" value="P:riboflavin biosynthetic process"/>
    <property type="evidence" value="ECO:0007669"/>
    <property type="project" value="UniProtKB-UniRule"/>
</dbReference>
<dbReference type="SUPFAM" id="SSF55821">
    <property type="entry name" value="YrdC/RibB"/>
    <property type="match status" value="1"/>
</dbReference>
<dbReference type="InterPro" id="IPR032677">
    <property type="entry name" value="GTP_cyclohydro_II"/>
</dbReference>
<dbReference type="Gene3D" id="3.40.50.10990">
    <property type="entry name" value="GTP cyclohydrolase II"/>
    <property type="match status" value="1"/>
</dbReference>
<dbReference type="EC" id="3.5.4.25" evidence="12"/>
<dbReference type="InterPro" id="IPR000926">
    <property type="entry name" value="RibA"/>
</dbReference>
<dbReference type="GO" id="GO:0005829">
    <property type="term" value="C:cytosol"/>
    <property type="evidence" value="ECO:0007669"/>
    <property type="project" value="TreeGrafter"/>
</dbReference>
<dbReference type="NCBIfam" id="TIGR00505">
    <property type="entry name" value="ribA"/>
    <property type="match status" value="1"/>
</dbReference>